<reference evidence="2 3" key="1">
    <citation type="submission" date="2022-05" db="EMBL/GenBank/DDBJ databases">
        <authorList>
            <consortium name="Genoscope - CEA"/>
            <person name="William W."/>
        </authorList>
    </citation>
    <scope>NUCLEOTIDE SEQUENCE [LARGE SCALE GENOMIC DNA]</scope>
</reference>
<proteinExistence type="predicted"/>
<protein>
    <submittedName>
        <fullName evidence="2">Uncharacterized protein</fullName>
    </submittedName>
</protein>
<evidence type="ECO:0000313" key="2">
    <source>
        <dbReference type="EMBL" id="CAH3176136.1"/>
    </source>
</evidence>
<feature type="non-terminal residue" evidence="2">
    <location>
        <position position="93"/>
    </location>
</feature>
<accession>A0ABN8RFD2</accession>
<feature type="region of interest" description="Disordered" evidence="1">
    <location>
        <begin position="56"/>
        <end position="93"/>
    </location>
</feature>
<gene>
    <name evidence="2" type="ORF">PEVE_00010513</name>
</gene>
<dbReference type="Proteomes" id="UP001159427">
    <property type="component" value="Unassembled WGS sequence"/>
</dbReference>
<name>A0ABN8RFD2_9CNID</name>
<dbReference type="EMBL" id="CALNXI010001742">
    <property type="protein sequence ID" value="CAH3176136.1"/>
    <property type="molecule type" value="Genomic_DNA"/>
</dbReference>
<comment type="caution">
    <text evidence="2">The sequence shown here is derived from an EMBL/GenBank/DDBJ whole genome shotgun (WGS) entry which is preliminary data.</text>
</comment>
<evidence type="ECO:0000256" key="1">
    <source>
        <dbReference type="SAM" id="MobiDB-lite"/>
    </source>
</evidence>
<keyword evidence="3" id="KW-1185">Reference proteome</keyword>
<organism evidence="2 3">
    <name type="scientific">Porites evermanni</name>
    <dbReference type="NCBI Taxonomy" id="104178"/>
    <lineage>
        <taxon>Eukaryota</taxon>
        <taxon>Metazoa</taxon>
        <taxon>Cnidaria</taxon>
        <taxon>Anthozoa</taxon>
        <taxon>Hexacorallia</taxon>
        <taxon>Scleractinia</taxon>
        <taxon>Fungiina</taxon>
        <taxon>Poritidae</taxon>
        <taxon>Porites</taxon>
    </lineage>
</organism>
<evidence type="ECO:0000313" key="3">
    <source>
        <dbReference type="Proteomes" id="UP001159427"/>
    </source>
</evidence>
<feature type="non-terminal residue" evidence="2">
    <location>
        <position position="1"/>
    </location>
</feature>
<sequence>KDLPRICVFPSHESRNCDISEYITEQIKQLLKLYEGLTERYRKRVNWLDEDRDDNSFRCQPEPVDEGNARSRGRPRFSVSKSQIEGLSDLGFT</sequence>